<dbReference type="Pfam" id="PF16074">
    <property type="entry name" value="PilW"/>
    <property type="match status" value="1"/>
</dbReference>
<proteinExistence type="predicted"/>
<name>A0A2W4SK48_9GAMM</name>
<evidence type="ECO:0000313" key="4">
    <source>
        <dbReference type="Proteomes" id="UP000249396"/>
    </source>
</evidence>
<evidence type="ECO:0000256" key="2">
    <source>
        <dbReference type="SAM" id="Phobius"/>
    </source>
</evidence>
<feature type="region of interest" description="Disordered" evidence="1">
    <location>
        <begin position="18"/>
        <end position="42"/>
    </location>
</feature>
<evidence type="ECO:0000313" key="3">
    <source>
        <dbReference type="EMBL" id="PZN73234.1"/>
    </source>
</evidence>
<feature type="transmembrane region" description="Helical" evidence="2">
    <location>
        <begin position="82"/>
        <end position="101"/>
    </location>
</feature>
<keyword evidence="2" id="KW-0472">Membrane</keyword>
<dbReference type="EMBL" id="QJPH01000462">
    <property type="protein sequence ID" value="PZN73234.1"/>
    <property type="molecule type" value="Genomic_DNA"/>
</dbReference>
<comment type="caution">
    <text evidence="3">The sequence shown here is derived from an EMBL/GenBank/DDBJ whole genome shotgun (WGS) entry which is preliminary data.</text>
</comment>
<accession>A0A2W4SK48</accession>
<keyword evidence="2" id="KW-0812">Transmembrane</keyword>
<gene>
    <name evidence="3" type="ORF">DM484_23025</name>
</gene>
<dbReference type="GO" id="GO:0043683">
    <property type="term" value="P:type IV pilus assembly"/>
    <property type="evidence" value="ECO:0007669"/>
    <property type="project" value="InterPro"/>
</dbReference>
<reference evidence="3 4" key="1">
    <citation type="journal article" date="2018" name="Aquat. Microb. Ecol.">
        <title>Gammaproteobacterial methanotrophs dominate.</title>
        <authorList>
            <person name="Rissanen A.J."/>
            <person name="Saarenheimo J."/>
            <person name="Tiirola M."/>
            <person name="Peura S."/>
            <person name="Aalto S.L."/>
            <person name="Karvinen A."/>
            <person name="Nykanen H."/>
        </authorList>
    </citation>
    <scope>NUCLEOTIDE SEQUENCE [LARGE SCALE GENOMIC DNA]</scope>
    <source>
        <strain evidence="3">AMbin10</strain>
    </source>
</reference>
<evidence type="ECO:0008006" key="5">
    <source>
        <dbReference type="Google" id="ProtNLM"/>
    </source>
</evidence>
<protein>
    <recommendedName>
        <fullName evidence="5">Pilus assembly protein PilW</fullName>
    </recommendedName>
</protein>
<organism evidence="3 4">
    <name type="scientific">Candidatus Methylumidiphilus alinenensis</name>
    <dbReference type="NCBI Taxonomy" id="2202197"/>
    <lineage>
        <taxon>Bacteria</taxon>
        <taxon>Pseudomonadati</taxon>
        <taxon>Pseudomonadota</taxon>
        <taxon>Gammaproteobacteria</taxon>
        <taxon>Methylococcales</taxon>
        <taxon>Candidatus Methylumidiphilus</taxon>
    </lineage>
</organism>
<sequence length="407" mass="43957">MKTIILKTEINWSQSPFGLSSEPVEQPKGYERALGPQSMGERRKKPTCFGKFSTNGIFCVPTAVFRIIGPTRRQSGISMVEILVALTLSLILTLVIGQIYVSNSQAYRLQEAQSRIQENGRFALEFLSKDVRRVGSMGCLSVLNKPLVIANSSPSITPATSIQGYDAVQTTSYPVPSSTSATWNPTAPSGVGALAGTDILSIQFAEPCGGHLQTPITGMTPSPSSNLSSTNTCSITAGTTELVLSDCSQSEIFRSDSNSTISISGTSNNTQDHFTYSHGLDAEVMVVRAYTYFIQSFPGNGEPTLYRLDNIAATPNPQPLIEGIEDMQLLYGVDLNADWSVDQYVTAGNVSNWANVIAIRVDLVIRSTGLYGTNLTNTTTACNGVTVTDTRLRRCYSFTINLRNPKA</sequence>
<dbReference type="Proteomes" id="UP000249396">
    <property type="component" value="Unassembled WGS sequence"/>
</dbReference>
<keyword evidence="2" id="KW-1133">Transmembrane helix</keyword>
<evidence type="ECO:0000256" key="1">
    <source>
        <dbReference type="SAM" id="MobiDB-lite"/>
    </source>
</evidence>
<dbReference type="InterPro" id="IPR032092">
    <property type="entry name" value="PilW"/>
</dbReference>
<dbReference type="AlphaFoldDB" id="A0A2W4SK48"/>